<organism evidence="1 2">
    <name type="scientific">Eumeta variegata</name>
    <name type="common">Bagworm moth</name>
    <name type="synonym">Eumeta japonica</name>
    <dbReference type="NCBI Taxonomy" id="151549"/>
    <lineage>
        <taxon>Eukaryota</taxon>
        <taxon>Metazoa</taxon>
        <taxon>Ecdysozoa</taxon>
        <taxon>Arthropoda</taxon>
        <taxon>Hexapoda</taxon>
        <taxon>Insecta</taxon>
        <taxon>Pterygota</taxon>
        <taxon>Neoptera</taxon>
        <taxon>Endopterygota</taxon>
        <taxon>Lepidoptera</taxon>
        <taxon>Glossata</taxon>
        <taxon>Ditrysia</taxon>
        <taxon>Tineoidea</taxon>
        <taxon>Psychidae</taxon>
        <taxon>Oiketicinae</taxon>
        <taxon>Eumeta</taxon>
    </lineage>
</organism>
<accession>A0A4C1YS91</accession>
<dbReference type="Proteomes" id="UP000299102">
    <property type="component" value="Unassembled WGS sequence"/>
</dbReference>
<evidence type="ECO:0000313" key="1">
    <source>
        <dbReference type="EMBL" id="GBP77205.1"/>
    </source>
</evidence>
<evidence type="ECO:0000313" key="2">
    <source>
        <dbReference type="Proteomes" id="UP000299102"/>
    </source>
</evidence>
<name>A0A4C1YS91_EUMVA</name>
<protein>
    <submittedName>
        <fullName evidence="1">Uncharacterized protein</fullName>
    </submittedName>
</protein>
<reference evidence="1 2" key="1">
    <citation type="journal article" date="2019" name="Commun. Biol.">
        <title>The bagworm genome reveals a unique fibroin gene that provides high tensile strength.</title>
        <authorList>
            <person name="Kono N."/>
            <person name="Nakamura H."/>
            <person name="Ohtoshi R."/>
            <person name="Tomita M."/>
            <person name="Numata K."/>
            <person name="Arakawa K."/>
        </authorList>
    </citation>
    <scope>NUCLEOTIDE SEQUENCE [LARGE SCALE GENOMIC DNA]</scope>
</reference>
<keyword evidence="2" id="KW-1185">Reference proteome</keyword>
<sequence>MIEIARAYVTHQESESIVRRLAGTACPTKDRVGSRAHTSLYGGGVCRPSGRYEPIPSPHNLHVIDWQIRMRLIIETRIRSGTVTKIKYGTRAENEDKENFDSDLLTRIKKLIGIGIGNDIGIEIDIDRDKGRKNPFYVHAGVAAGNHTDKSSIRERFQLAVAPPAPPAHFRARPRRPTLKH</sequence>
<gene>
    <name evidence="1" type="ORF">EVAR_56941_1</name>
</gene>
<dbReference type="EMBL" id="BGZK01001322">
    <property type="protein sequence ID" value="GBP77205.1"/>
    <property type="molecule type" value="Genomic_DNA"/>
</dbReference>
<proteinExistence type="predicted"/>
<dbReference type="AlphaFoldDB" id="A0A4C1YS91"/>
<comment type="caution">
    <text evidence="1">The sequence shown here is derived from an EMBL/GenBank/DDBJ whole genome shotgun (WGS) entry which is preliminary data.</text>
</comment>